<proteinExistence type="predicted"/>
<dbReference type="Proteomes" id="UP001348369">
    <property type="component" value="Chromosome"/>
</dbReference>
<protein>
    <submittedName>
        <fullName evidence="1">TauD/TfdA family dioxygenase</fullName>
    </submittedName>
</protein>
<name>A0ACD4ZER0_9ACTN</name>
<dbReference type="EMBL" id="CP109109">
    <property type="protein sequence ID" value="WSB95641.1"/>
    <property type="molecule type" value="Genomic_DNA"/>
</dbReference>
<keyword evidence="2" id="KW-1185">Reference proteome</keyword>
<keyword evidence="1" id="KW-0560">Oxidoreductase</keyword>
<accession>A0ACD4ZER0</accession>
<keyword evidence="1" id="KW-0223">Dioxygenase</keyword>
<sequence length="336" mass="36369">MPRHDPGRPGGRPATAGSWTGHELLRTNTHQVVPSDDLVVRLRRRLPDVFEPPTPATLPAFCSDMAELAGDIAHAVGQRLGPDGPGIAVVTHDDLTSLSDGQLTTLTFGVSVLLGKPALQPSPEDFIVPVEDQKPADVTTAPGYKSNGRMGMHNDPTDAAVLACLAASAEGGENLFVSAAAVHDALAHEAPAVLEGFRRPWTWDLRGAQRPGSEPLVDSPVFGPDPHDVTCRFGWLLLREGARATGRLTPDVDAALGLFEEVARRPELTLRHRLRRGQSVWLDNYRVLHAREAFEDRADSTAVRRLIRIWLWLHERAPLPPGFSAFSAAIDRGALG</sequence>
<reference evidence="1" key="1">
    <citation type="submission" date="2022-10" db="EMBL/GenBank/DDBJ databases">
        <title>The complete genomes of actinobacterial strains from the NBC collection.</title>
        <authorList>
            <person name="Joergensen T.S."/>
            <person name="Alvarez Arevalo M."/>
            <person name="Sterndorff E.B."/>
            <person name="Faurdal D."/>
            <person name="Vuksanovic O."/>
            <person name="Mourched A.-S."/>
            <person name="Charusanti P."/>
            <person name="Shaw S."/>
            <person name="Blin K."/>
            <person name="Weber T."/>
        </authorList>
    </citation>
    <scope>NUCLEOTIDE SEQUENCE</scope>
    <source>
        <strain evidence="1">NBC 01771</strain>
    </source>
</reference>
<evidence type="ECO:0000313" key="1">
    <source>
        <dbReference type="EMBL" id="WSB95641.1"/>
    </source>
</evidence>
<evidence type="ECO:0000313" key="2">
    <source>
        <dbReference type="Proteomes" id="UP001348369"/>
    </source>
</evidence>
<gene>
    <name evidence="1" type="ORF">OG835_00355</name>
</gene>
<organism evidence="1 2">
    <name type="scientific">Streptomyces scopuliridis</name>
    <dbReference type="NCBI Taxonomy" id="452529"/>
    <lineage>
        <taxon>Bacteria</taxon>
        <taxon>Bacillati</taxon>
        <taxon>Actinomycetota</taxon>
        <taxon>Actinomycetes</taxon>
        <taxon>Kitasatosporales</taxon>
        <taxon>Streptomycetaceae</taxon>
        <taxon>Streptomyces</taxon>
    </lineage>
</organism>